<proteinExistence type="predicted"/>
<name>A0A6G4HW93_CLOBO</name>
<reference evidence="2" key="1">
    <citation type="submission" date="2019-04" db="EMBL/GenBank/DDBJ databases">
        <title>Genome sequencing of Clostridium botulinum Groups I-IV and Clostridium butyricum.</title>
        <authorList>
            <person name="Brunt J."/>
            <person name="Van Vliet A.H.M."/>
            <person name="Stringer S.C."/>
            <person name="Carter A.T."/>
            <person name="Peck M.W."/>
        </authorList>
    </citation>
    <scope>NUCLEOTIDE SEQUENCE</scope>
    <source>
        <strain evidence="2">751/1</strain>
    </source>
</reference>
<accession>A0A6G4HW93</accession>
<comment type="caution">
    <text evidence="2">The sequence shown here is derived from an EMBL/GenBank/DDBJ whole genome shotgun (WGS) entry which is preliminary data.</text>
</comment>
<dbReference type="Pfam" id="PF00754">
    <property type="entry name" value="F5_F8_type_C"/>
    <property type="match status" value="1"/>
</dbReference>
<protein>
    <submittedName>
        <fullName evidence="2">Discoidin domain-containing protein</fullName>
    </submittedName>
</protein>
<evidence type="ECO:0000313" key="2">
    <source>
        <dbReference type="EMBL" id="NFV17629.1"/>
    </source>
</evidence>
<gene>
    <name evidence="2" type="ORF">FDG29_15905</name>
</gene>
<dbReference type="InterPro" id="IPR000421">
    <property type="entry name" value="FA58C"/>
</dbReference>
<sequence>MRTYSENLIPKMTNNMTPSGECKSSSLYDNNYQAYKAFDKDNSNYYCWYTDSLNYGWIYYKFTDTKQIEKYTITSRNVINTGLPMGSPKNWTFEGSNNGIDWVILDTRMNEINWNNNEKREYYFKNNVKYLFYRLNISSSNNIKELGIGEIEMMERMSTNKFLLKQNNQYYTIKSEFYKNSNYESITELKEKEILTQTDFETYGIDDLNLLTKPINIEVANGIDKGSLKSGKYFEIKLNNNFKKINDIDKISLTSITDDFSTKNNIFNVNSNDKGFYIDINDKMLKACAPDMYKNGKVTFTQKCKKIKFIYKITSKPWYVKFKIDGEESTLINTSEWNTFVKEFNEISTHNFEFYLIADGSSGWGTIYLDSIIFDIPENNILMQYESQLYTLNENNIILLPLQTLDKDNFINNGFADTDLITKDLLLNKFENLEEIKLLVYTDDLEKNKCEMIYNCESFRPIDKLKKNSDICNILFKEV</sequence>
<dbReference type="SUPFAM" id="SSF49785">
    <property type="entry name" value="Galactose-binding domain-like"/>
    <property type="match status" value="1"/>
</dbReference>
<dbReference type="InterPro" id="IPR008979">
    <property type="entry name" value="Galactose-bd-like_sf"/>
</dbReference>
<dbReference type="GO" id="GO:0016798">
    <property type="term" value="F:hydrolase activity, acting on glycosyl bonds"/>
    <property type="evidence" value="ECO:0007669"/>
    <property type="project" value="UniProtKB-KW"/>
</dbReference>
<keyword evidence="1" id="KW-0326">Glycosidase</keyword>
<keyword evidence="1" id="KW-0378">Hydrolase</keyword>
<dbReference type="EMBL" id="SXEU01000007">
    <property type="protein sequence ID" value="NFV17629.1"/>
    <property type="molecule type" value="Genomic_DNA"/>
</dbReference>
<dbReference type="AlphaFoldDB" id="A0A6G4HW93"/>
<dbReference type="Gene3D" id="2.60.120.260">
    <property type="entry name" value="Galactose-binding domain-like"/>
    <property type="match status" value="1"/>
</dbReference>
<organism evidence="2">
    <name type="scientific">Clostridium botulinum</name>
    <dbReference type="NCBI Taxonomy" id="1491"/>
    <lineage>
        <taxon>Bacteria</taxon>
        <taxon>Bacillati</taxon>
        <taxon>Bacillota</taxon>
        <taxon>Clostridia</taxon>
        <taxon>Eubacteriales</taxon>
        <taxon>Clostridiaceae</taxon>
        <taxon>Clostridium</taxon>
    </lineage>
</organism>
<evidence type="ECO:0000256" key="1">
    <source>
        <dbReference type="ARBA" id="ARBA00023295"/>
    </source>
</evidence>
<dbReference type="RefSeq" id="WP_080443516.1">
    <property type="nucleotide sequence ID" value="NZ_JACBCU010000001.1"/>
</dbReference>